<evidence type="ECO:0000313" key="2">
    <source>
        <dbReference type="EMBL" id="CAI9267876.1"/>
    </source>
</evidence>
<name>A0AA35V6N6_LACSI</name>
<sequence length="125" mass="14268">MLLILSPVHYGSCSLMNQKNLFRVHHRNPTNWKLYLLEHSLCRGLRRKVDHHLLCVWSSSIGSILKKKKKKKKSSSIGGILFDEPEESSSCSSSEADEFEALPSGTFYVWRPKTESGSSPFMRVE</sequence>
<gene>
    <name evidence="2" type="ORF">LSALG_LOCUS8334</name>
</gene>
<dbReference type="EMBL" id="OX465077">
    <property type="protein sequence ID" value="CAI9267876.1"/>
    <property type="molecule type" value="Genomic_DNA"/>
</dbReference>
<evidence type="ECO:0000313" key="3">
    <source>
        <dbReference type="Proteomes" id="UP001177003"/>
    </source>
</evidence>
<protein>
    <submittedName>
        <fullName evidence="2">Uncharacterized protein</fullName>
    </submittedName>
</protein>
<dbReference type="AlphaFoldDB" id="A0AA35V6N6"/>
<reference evidence="2" key="1">
    <citation type="submission" date="2023-04" db="EMBL/GenBank/DDBJ databases">
        <authorList>
            <person name="Vijverberg K."/>
            <person name="Xiong W."/>
            <person name="Schranz E."/>
        </authorList>
    </citation>
    <scope>NUCLEOTIDE SEQUENCE</scope>
</reference>
<organism evidence="2 3">
    <name type="scientific">Lactuca saligna</name>
    <name type="common">Willowleaf lettuce</name>
    <dbReference type="NCBI Taxonomy" id="75948"/>
    <lineage>
        <taxon>Eukaryota</taxon>
        <taxon>Viridiplantae</taxon>
        <taxon>Streptophyta</taxon>
        <taxon>Embryophyta</taxon>
        <taxon>Tracheophyta</taxon>
        <taxon>Spermatophyta</taxon>
        <taxon>Magnoliopsida</taxon>
        <taxon>eudicotyledons</taxon>
        <taxon>Gunneridae</taxon>
        <taxon>Pentapetalae</taxon>
        <taxon>asterids</taxon>
        <taxon>campanulids</taxon>
        <taxon>Asterales</taxon>
        <taxon>Asteraceae</taxon>
        <taxon>Cichorioideae</taxon>
        <taxon>Cichorieae</taxon>
        <taxon>Lactucinae</taxon>
        <taxon>Lactuca</taxon>
    </lineage>
</organism>
<evidence type="ECO:0000256" key="1">
    <source>
        <dbReference type="SAM" id="MobiDB-lite"/>
    </source>
</evidence>
<proteinExistence type="predicted"/>
<keyword evidence="3" id="KW-1185">Reference proteome</keyword>
<feature type="region of interest" description="Disordered" evidence="1">
    <location>
        <begin position="69"/>
        <end position="97"/>
    </location>
</feature>
<dbReference type="Proteomes" id="UP001177003">
    <property type="component" value="Chromosome 1"/>
</dbReference>
<accession>A0AA35V6N6</accession>